<evidence type="ECO:0000259" key="5">
    <source>
        <dbReference type="Pfam" id="PF03865"/>
    </source>
</evidence>
<keyword evidence="4" id="KW-0732">Signal</keyword>
<dbReference type="GO" id="GO:0046819">
    <property type="term" value="P:protein secretion by the type V secretion system"/>
    <property type="evidence" value="ECO:0007669"/>
    <property type="project" value="TreeGrafter"/>
</dbReference>
<feature type="domain" description="Polypeptide-transport-associated ShlB-type" evidence="6">
    <location>
        <begin position="73"/>
        <end position="147"/>
    </location>
</feature>
<evidence type="ECO:0000256" key="1">
    <source>
        <dbReference type="ARBA" id="ARBA00022452"/>
    </source>
</evidence>
<feature type="chain" id="PRO_5012691511" evidence="4">
    <location>
        <begin position="27"/>
        <end position="564"/>
    </location>
</feature>
<dbReference type="PANTHER" id="PTHR34597">
    <property type="entry name" value="SLR1661 PROTEIN"/>
    <property type="match status" value="1"/>
</dbReference>
<reference evidence="7 8" key="1">
    <citation type="journal article" date="2010" name="Int. J. Syst. Evol. Microbiol.">
        <title>Reclassification of Herbaspirillum putei as a later heterotypic synonym of Herbaspirillum huttiense, with the description of H. huttiense subsp. huttiense subsp. nov. and H. huttiense subsp. putei subsp. nov., comb. nov., and description of Herbaspirillum aquaticum sp. nov.</title>
        <authorList>
            <person name="Dobritsa A.P."/>
            <person name="Reddy M.C."/>
            <person name="Samadpour M."/>
        </authorList>
    </citation>
    <scope>NUCLEOTIDE SEQUENCE [LARGE SCALE GENOMIC DNA]</scope>
    <source>
        <strain evidence="7 8">IEH 4430</strain>
    </source>
</reference>
<evidence type="ECO:0000256" key="4">
    <source>
        <dbReference type="SAM" id="SignalP"/>
    </source>
</evidence>
<evidence type="ECO:0000313" key="7">
    <source>
        <dbReference type="EMBL" id="OWY34773.1"/>
    </source>
</evidence>
<keyword evidence="8" id="KW-1185">Reference proteome</keyword>
<comment type="caution">
    <text evidence="7">The sequence shown here is derived from an EMBL/GenBank/DDBJ whole genome shotgun (WGS) entry which is preliminary data.</text>
</comment>
<evidence type="ECO:0000256" key="3">
    <source>
        <dbReference type="ARBA" id="ARBA00023237"/>
    </source>
</evidence>
<dbReference type="GO" id="GO:0098046">
    <property type="term" value="C:type V protein secretion system complex"/>
    <property type="evidence" value="ECO:0007669"/>
    <property type="project" value="TreeGrafter"/>
</dbReference>
<dbReference type="Gene3D" id="3.10.20.310">
    <property type="entry name" value="membrane protein fhac"/>
    <property type="match status" value="1"/>
</dbReference>
<accession>A0A225SU54</accession>
<keyword evidence="2" id="KW-0812">Transmembrane</keyword>
<evidence type="ECO:0000313" key="8">
    <source>
        <dbReference type="Proteomes" id="UP000214747"/>
    </source>
</evidence>
<keyword evidence="1" id="KW-1134">Transmembrane beta strand</keyword>
<dbReference type="PANTHER" id="PTHR34597:SF1">
    <property type="entry name" value="HEME_HEMOPEXIN TRANSPORTER PROTEIN HUXB"/>
    <property type="match status" value="1"/>
</dbReference>
<gene>
    <name evidence="7" type="ORF">CEJ45_10795</name>
</gene>
<evidence type="ECO:0000256" key="2">
    <source>
        <dbReference type="ARBA" id="ARBA00022692"/>
    </source>
</evidence>
<dbReference type="EMBL" id="NJGV01000008">
    <property type="protein sequence ID" value="OWY34773.1"/>
    <property type="molecule type" value="Genomic_DNA"/>
</dbReference>
<sequence length="564" mass="59332">MKYVSASSLIAMPVSAALLLVSPAWAAGPGAPADAGSLLQELQPSPGTAPLPNQPDLRIESKDSAALPASAPFLVKEIRIVGNTAFDTATLHALVADQQGKTLTLVELGALAARISTYYQQRGYPLARAIIPAQTIAEGVVVIQVVEARYGSVNFSNGSRVNTGLLESILSPLQNGQPVSETELDRALLLLSDVPGVGVNAVLKPGEAVGTSDLDVDATHKEVGAGSISIDNYGNRYIGRARVSGTASLFNPLRHGDVLSANLVSTGEHMAYGRLSYDTLLNGAGTRAGAAYSQVHYKLGGNVDSLDAHGNAMVTSLWLKHPVVRGKDYNVFAQIQYDAKTLEDRIGATGLRTDRHLDNWLLSLSGNLRDSFLGSAVSAWGVGWTAGRVGFDDAAAASSDAASAQTRGGFSKWNVNFSRLQTLDRNHSLFVNVAAQWADTNLDSAEKMSIGGPYSVRAYDVGAISGDTGYLASVELRRDMGRVADGNLQALAFIDSARVRINRRPWTTGDNSVSLSGIGVGLRWSSDSLWEASVFLATKVGSSSSSLLAASSSSRGWVVVGKGF</sequence>
<dbReference type="GO" id="GO:0008320">
    <property type="term" value="F:protein transmembrane transporter activity"/>
    <property type="evidence" value="ECO:0007669"/>
    <property type="project" value="TreeGrafter"/>
</dbReference>
<protein>
    <submittedName>
        <fullName evidence="7">Hemin transporter</fullName>
    </submittedName>
</protein>
<proteinExistence type="predicted"/>
<dbReference type="InterPro" id="IPR051544">
    <property type="entry name" value="TPS_OM_transporter"/>
</dbReference>
<dbReference type="InterPro" id="IPR013686">
    <property type="entry name" value="Polypept-transport_assoc_ShlB"/>
</dbReference>
<keyword evidence="1" id="KW-0472">Membrane</keyword>
<evidence type="ECO:0000259" key="6">
    <source>
        <dbReference type="Pfam" id="PF08479"/>
    </source>
</evidence>
<dbReference type="Pfam" id="PF08479">
    <property type="entry name" value="POTRA_2"/>
    <property type="match status" value="1"/>
</dbReference>
<dbReference type="InterPro" id="IPR005565">
    <property type="entry name" value="Hemolysn_activator_HlyB_C"/>
</dbReference>
<dbReference type="Proteomes" id="UP000214747">
    <property type="component" value="Unassembled WGS sequence"/>
</dbReference>
<dbReference type="Gene3D" id="2.40.160.50">
    <property type="entry name" value="membrane protein fhac: a member of the omp85/tpsb transporter family"/>
    <property type="match status" value="1"/>
</dbReference>
<dbReference type="Pfam" id="PF03865">
    <property type="entry name" value="ShlB"/>
    <property type="match status" value="1"/>
</dbReference>
<feature type="domain" description="Haemolysin activator HlyB C-terminal" evidence="5">
    <location>
        <begin position="210"/>
        <end position="523"/>
    </location>
</feature>
<name>A0A225SU54_9BURK</name>
<keyword evidence="3" id="KW-0998">Cell outer membrane</keyword>
<feature type="signal peptide" evidence="4">
    <location>
        <begin position="1"/>
        <end position="26"/>
    </location>
</feature>
<dbReference type="AlphaFoldDB" id="A0A225SU54"/>
<organism evidence="7 8">
    <name type="scientific">Herbaspirillum aquaticum</name>
    <dbReference type="NCBI Taxonomy" id="568783"/>
    <lineage>
        <taxon>Bacteria</taxon>
        <taxon>Pseudomonadati</taxon>
        <taxon>Pseudomonadota</taxon>
        <taxon>Betaproteobacteria</taxon>
        <taxon>Burkholderiales</taxon>
        <taxon>Oxalobacteraceae</taxon>
        <taxon>Herbaspirillum</taxon>
    </lineage>
</organism>
<dbReference type="RefSeq" id="WP_088755122.1">
    <property type="nucleotide sequence ID" value="NZ_NJGV01000008.1"/>
</dbReference>